<feature type="transmembrane region" description="Helical" evidence="1">
    <location>
        <begin position="151"/>
        <end position="170"/>
    </location>
</feature>
<reference evidence="2 3" key="1">
    <citation type="journal article" date="2015" name="Genome Announc.">
        <title>Expanding the biotechnology potential of lactobacilli through comparative genomics of 213 strains and associated genera.</title>
        <authorList>
            <person name="Sun Z."/>
            <person name="Harris H.M."/>
            <person name="McCann A."/>
            <person name="Guo C."/>
            <person name="Argimon S."/>
            <person name="Zhang W."/>
            <person name="Yang X."/>
            <person name="Jeffery I.B."/>
            <person name="Cooney J.C."/>
            <person name="Kagawa T.F."/>
            <person name="Liu W."/>
            <person name="Song Y."/>
            <person name="Salvetti E."/>
            <person name="Wrobel A."/>
            <person name="Rasinkangas P."/>
            <person name="Parkhill J."/>
            <person name="Rea M.C."/>
            <person name="O'Sullivan O."/>
            <person name="Ritari J."/>
            <person name="Douillard F.P."/>
            <person name="Paul Ross R."/>
            <person name="Yang R."/>
            <person name="Briner A.E."/>
            <person name="Felis G.E."/>
            <person name="de Vos W.M."/>
            <person name="Barrangou R."/>
            <person name="Klaenhammer T.R."/>
            <person name="Caufield P.W."/>
            <person name="Cui Y."/>
            <person name="Zhang H."/>
            <person name="O'Toole P.W."/>
        </authorList>
    </citation>
    <scope>NUCLEOTIDE SEQUENCE [LARGE SCALE GENOMIC DNA]</scope>
    <source>
        <strain evidence="2 3">DSM 20452</strain>
    </source>
</reference>
<gene>
    <name evidence="2" type="ORF">FC48_GL001349</name>
</gene>
<evidence type="ECO:0008006" key="4">
    <source>
        <dbReference type="Google" id="ProtNLM"/>
    </source>
</evidence>
<protein>
    <recommendedName>
        <fullName evidence="4">Hemolysin III</fullName>
    </recommendedName>
</protein>
<keyword evidence="1" id="KW-1133">Transmembrane helix</keyword>
<evidence type="ECO:0000313" key="3">
    <source>
        <dbReference type="Proteomes" id="UP000051612"/>
    </source>
</evidence>
<accession>A0A0R2BD37</accession>
<evidence type="ECO:0000256" key="1">
    <source>
        <dbReference type="SAM" id="Phobius"/>
    </source>
</evidence>
<feature type="transmembrane region" description="Helical" evidence="1">
    <location>
        <begin position="176"/>
        <end position="199"/>
    </location>
</feature>
<dbReference type="AlphaFoldDB" id="A0A0R2BD37"/>
<feature type="transmembrane region" description="Helical" evidence="1">
    <location>
        <begin position="39"/>
        <end position="67"/>
    </location>
</feature>
<feature type="transmembrane region" description="Helical" evidence="1">
    <location>
        <begin position="9"/>
        <end position="33"/>
    </location>
</feature>
<feature type="transmembrane region" description="Helical" evidence="1">
    <location>
        <begin position="88"/>
        <end position="115"/>
    </location>
</feature>
<feature type="transmembrane region" description="Helical" evidence="1">
    <location>
        <begin position="127"/>
        <end position="146"/>
    </location>
</feature>
<proteinExistence type="predicted"/>
<comment type="caution">
    <text evidence="2">The sequence shown here is derived from an EMBL/GenBank/DDBJ whole genome shotgun (WGS) entry which is preliminary data.</text>
</comment>
<dbReference type="Proteomes" id="UP000051612">
    <property type="component" value="Unassembled WGS sequence"/>
</dbReference>
<keyword evidence="1" id="KW-0812">Transmembrane</keyword>
<dbReference type="RefSeq" id="WP_056958389.1">
    <property type="nucleotide sequence ID" value="NZ_AYYN01000030.1"/>
</dbReference>
<name>A0A0R2BD37_9LACO</name>
<organism evidence="2 3">
    <name type="scientific">Ligilactobacillus murinus DSM 20452 = NBRC 14221</name>
    <dbReference type="NCBI Taxonomy" id="1423772"/>
    <lineage>
        <taxon>Bacteria</taxon>
        <taxon>Bacillati</taxon>
        <taxon>Bacillota</taxon>
        <taxon>Bacilli</taxon>
        <taxon>Lactobacillales</taxon>
        <taxon>Lactobacillaceae</taxon>
        <taxon>Ligilactobacillus</taxon>
    </lineage>
</organism>
<evidence type="ECO:0000313" key="2">
    <source>
        <dbReference type="EMBL" id="KRM76784.1"/>
    </source>
</evidence>
<dbReference type="EMBL" id="AYYN01000030">
    <property type="protein sequence ID" value="KRM76784.1"/>
    <property type="molecule type" value="Genomic_DNA"/>
</dbReference>
<sequence>MPKYNNKNLIASSIITGIALLGSVFLTIITLLAGHPKTAFIVALSLILGTVSLYLLLKIITLALYNTKAHRPLDTITRSLGALMLMTLLYPLCFGVKFFAAGWVAFGLVTAWAVLTLLYECVFYLKYWQWVYAVSLVVWLVCLILVFTGKIFTPLFIIAIVLGIFSYWWNKAQPDLLWLSCIAETLMIWTWLLGLIQLIY</sequence>
<dbReference type="PATRIC" id="fig|1423772.3.peg.1440"/>
<keyword evidence="1" id="KW-0472">Membrane</keyword>